<dbReference type="GO" id="GO:0005634">
    <property type="term" value="C:nucleus"/>
    <property type="evidence" value="ECO:0007669"/>
    <property type="project" value="TreeGrafter"/>
</dbReference>
<dbReference type="GO" id="GO:0032259">
    <property type="term" value="P:methylation"/>
    <property type="evidence" value="ECO:0007669"/>
    <property type="project" value="UniProtKB-KW"/>
</dbReference>
<dbReference type="InterPro" id="IPR050600">
    <property type="entry name" value="SETD3_SETD6_MTase"/>
</dbReference>
<keyword evidence="2" id="KW-0489">Methyltransferase</keyword>
<dbReference type="PANTHER" id="PTHR13271:SF34">
    <property type="entry name" value="N-LYSINE METHYLTRANSFERASE SETD6"/>
    <property type="match status" value="1"/>
</dbReference>
<feature type="region of interest" description="Disordered" evidence="1">
    <location>
        <begin position="109"/>
        <end position="130"/>
    </location>
</feature>
<dbReference type="SUPFAM" id="SSF82199">
    <property type="entry name" value="SET domain"/>
    <property type="match status" value="2"/>
</dbReference>
<dbReference type="GO" id="GO:0016279">
    <property type="term" value="F:protein-lysine N-methyltransferase activity"/>
    <property type="evidence" value="ECO:0007669"/>
    <property type="project" value="TreeGrafter"/>
</dbReference>
<evidence type="ECO:0000256" key="1">
    <source>
        <dbReference type="SAM" id="MobiDB-lite"/>
    </source>
</evidence>
<proteinExistence type="predicted"/>
<sequence>MYGDWKENILPLMMSAPLMFSPEFFDVEQYFSARSLISSRSFNIDDFHGFGMVPLAYLFNHKTNAEDVHFTLVSSDVESDDSTSQLNDVYPYDDKSKCWNSPLDKVGSDSLVNEANNADDTDSDSSDLRDDPTTLEMIMVKNVKAGNEVCNTYGSLRNAALLHRYGFTEANNPYDIVNIDLELVIDWCSSLFSRRYSKARVSLWRKLE</sequence>
<evidence type="ECO:0000313" key="2">
    <source>
        <dbReference type="EMBL" id="KAA0062509.1"/>
    </source>
</evidence>
<dbReference type="STRING" id="1194695.A0A5A7VA03"/>
<protein>
    <submittedName>
        <fullName evidence="2">N-lysine methyltransferase setd6</fullName>
    </submittedName>
</protein>
<dbReference type="PANTHER" id="PTHR13271">
    <property type="entry name" value="UNCHARACTERIZED PUTATIVE METHYLTRANSFERASE"/>
    <property type="match status" value="1"/>
</dbReference>
<evidence type="ECO:0000313" key="3">
    <source>
        <dbReference type="Proteomes" id="UP000321393"/>
    </source>
</evidence>
<dbReference type="Gene3D" id="3.90.1410.10">
    <property type="entry name" value="set domain protein methyltransferase, domain 1"/>
    <property type="match status" value="1"/>
</dbReference>
<dbReference type="EMBL" id="SSTE01004567">
    <property type="protein sequence ID" value="KAA0062509.1"/>
    <property type="molecule type" value="Genomic_DNA"/>
</dbReference>
<name>A0A5A7VA03_CUCMM</name>
<dbReference type="InterPro" id="IPR046341">
    <property type="entry name" value="SET_dom_sf"/>
</dbReference>
<keyword evidence="2" id="KW-0808">Transferase</keyword>
<dbReference type="OrthoDB" id="441812at2759"/>
<dbReference type="Proteomes" id="UP000321393">
    <property type="component" value="Unassembled WGS sequence"/>
</dbReference>
<gene>
    <name evidence="2" type="ORF">E6C27_scaffold130G001090</name>
</gene>
<accession>A0A5A7VA03</accession>
<reference evidence="2 3" key="1">
    <citation type="submission" date="2019-08" db="EMBL/GenBank/DDBJ databases">
        <title>Draft genome sequences of two oriental melons (Cucumis melo L. var makuwa).</title>
        <authorList>
            <person name="Kwon S.-Y."/>
        </authorList>
    </citation>
    <scope>NUCLEOTIDE SEQUENCE [LARGE SCALE GENOMIC DNA]</scope>
    <source>
        <strain evidence="3">cv. SW 3</strain>
        <tissue evidence="2">Leaf</tissue>
    </source>
</reference>
<comment type="caution">
    <text evidence="2">The sequence shown here is derived from an EMBL/GenBank/DDBJ whole genome shotgun (WGS) entry which is preliminary data.</text>
</comment>
<organism evidence="2 3">
    <name type="scientific">Cucumis melo var. makuwa</name>
    <name type="common">Oriental melon</name>
    <dbReference type="NCBI Taxonomy" id="1194695"/>
    <lineage>
        <taxon>Eukaryota</taxon>
        <taxon>Viridiplantae</taxon>
        <taxon>Streptophyta</taxon>
        <taxon>Embryophyta</taxon>
        <taxon>Tracheophyta</taxon>
        <taxon>Spermatophyta</taxon>
        <taxon>Magnoliopsida</taxon>
        <taxon>eudicotyledons</taxon>
        <taxon>Gunneridae</taxon>
        <taxon>Pentapetalae</taxon>
        <taxon>rosids</taxon>
        <taxon>fabids</taxon>
        <taxon>Cucurbitales</taxon>
        <taxon>Cucurbitaceae</taxon>
        <taxon>Benincaseae</taxon>
        <taxon>Cucumis</taxon>
    </lineage>
</organism>
<dbReference type="AlphaFoldDB" id="A0A5A7VA03"/>